<evidence type="ECO:0000256" key="1">
    <source>
        <dbReference type="ARBA" id="ARBA00007806"/>
    </source>
</evidence>
<name>A0A8J6ITR8_9ALTE</name>
<evidence type="ECO:0000313" key="6">
    <source>
        <dbReference type="EMBL" id="MBC3765476.1"/>
    </source>
</evidence>
<evidence type="ECO:0000259" key="4">
    <source>
        <dbReference type="Pfam" id="PF01055"/>
    </source>
</evidence>
<evidence type="ECO:0000313" key="7">
    <source>
        <dbReference type="Proteomes" id="UP000601768"/>
    </source>
</evidence>
<evidence type="ECO:0000256" key="3">
    <source>
        <dbReference type="SAM" id="SignalP"/>
    </source>
</evidence>
<gene>
    <name evidence="6" type="ORF">H8B19_06275</name>
</gene>
<proteinExistence type="inferred from homology"/>
<keyword evidence="3" id="KW-0732">Signal</keyword>
<dbReference type="CDD" id="cd14752">
    <property type="entry name" value="GH31_N"/>
    <property type="match status" value="1"/>
</dbReference>
<dbReference type="SUPFAM" id="SSF51445">
    <property type="entry name" value="(Trans)glycosidases"/>
    <property type="match status" value="1"/>
</dbReference>
<sequence length="757" mass="85725">MKVKQYLCRLVAVGVSLLPISVMAEQVSLQLAEQTLQVDTDHGLKITLSHASQVKMALEDVQFNYQSALNWKIKRQAKNEIVLQASFKPGVEFYRTVNDNQPRQAILTISKVDGGFRFYSAPDWGRQVKLKLKDLGSHIFGLTEGLQPDNRLSPDLRNATVHVDVNAEEASIHENYASAHSAFFMSSLGYGAFFDTFARGTYDIAINGYHTIQHDSKTLDWYVFPGKNGAQIHKAYFALIGAPKAVPAWGLGPVGWRDQNDGGAAEMLDDIAKMSERQMPFTAWFVDRPYSDGTHGWSQMNFSPLFADPAKWINTMREQYGLEFMTWTTPAFFGATPFAKHLDGDFSYIDVSDAQSQQAFKQALVDKQLQFGVKGHKIDRADEAFPVSEKWADESVLPAYRRNLYTYLMTKMHDEALRSVWGDDQITFTRSAIHRSQPYLSAIWAGDPRTSWDGLQANFANAARSSFMGFPVWGTDVGGYQGEGYIPQDLYLRWMQAGSMTGLFEIKLDGAGGDGRDRMPWQYDDNFQKQFKHILDDRMALVPYLYSLVHTSAQTGTVMQPLAYRHLDDKNTYQIWDEFYVGDAILVAPVFTPENQRSVYLPEGNWRDFDDPAVRYQGGKRYDLKVPLVKLPRFVKANSLFVSGNLYHGSDKIWRADEQPTLTIHAFPAVKQGETQFQYVDLIDNKHKTISLKRDAKQLVVNSPAVDYARVFEVVTDTAPKTVVLNGKVVDFSFKQQQNLLLVTSDSQDDLRLQVTF</sequence>
<dbReference type="Gene3D" id="2.60.40.1760">
    <property type="entry name" value="glycosyl hydrolase (family 31)"/>
    <property type="match status" value="1"/>
</dbReference>
<dbReference type="AlphaFoldDB" id="A0A8J6ITR8"/>
<dbReference type="InterPro" id="IPR000322">
    <property type="entry name" value="Glyco_hydro_31_TIM"/>
</dbReference>
<feature type="chain" id="PRO_5035320865" evidence="3">
    <location>
        <begin position="25"/>
        <end position="757"/>
    </location>
</feature>
<organism evidence="6 7">
    <name type="scientific">Neptunicella marina</name>
    <dbReference type="NCBI Taxonomy" id="2125989"/>
    <lineage>
        <taxon>Bacteria</taxon>
        <taxon>Pseudomonadati</taxon>
        <taxon>Pseudomonadota</taxon>
        <taxon>Gammaproteobacteria</taxon>
        <taxon>Alteromonadales</taxon>
        <taxon>Alteromonadaceae</taxon>
        <taxon>Neptunicella</taxon>
    </lineage>
</organism>
<dbReference type="SUPFAM" id="SSF51011">
    <property type="entry name" value="Glycosyl hydrolase domain"/>
    <property type="match status" value="1"/>
</dbReference>
<dbReference type="Gene3D" id="2.60.40.1180">
    <property type="entry name" value="Golgi alpha-mannosidase II"/>
    <property type="match status" value="1"/>
</dbReference>
<feature type="domain" description="Glycosyl hydrolase family 31 C-terminal" evidence="5">
    <location>
        <begin position="557"/>
        <end position="639"/>
    </location>
</feature>
<dbReference type="SUPFAM" id="SSF74650">
    <property type="entry name" value="Galactose mutarotase-like"/>
    <property type="match status" value="1"/>
</dbReference>
<dbReference type="Pfam" id="PF21365">
    <property type="entry name" value="Glyco_hydro_31_3rd"/>
    <property type="match status" value="1"/>
</dbReference>
<feature type="domain" description="Glycoside hydrolase family 31 TIM barrel" evidence="4">
    <location>
        <begin position="244"/>
        <end position="548"/>
    </location>
</feature>
<comment type="similarity">
    <text evidence="1 2">Belongs to the glycosyl hydrolase 31 family.</text>
</comment>
<protein>
    <submittedName>
        <fullName evidence="6">Uncharacterized protein</fullName>
    </submittedName>
</protein>
<feature type="signal peptide" evidence="3">
    <location>
        <begin position="1"/>
        <end position="24"/>
    </location>
</feature>
<evidence type="ECO:0000259" key="5">
    <source>
        <dbReference type="Pfam" id="PF21365"/>
    </source>
</evidence>
<dbReference type="RefSeq" id="WP_186505952.1">
    <property type="nucleotide sequence ID" value="NZ_JACNEP010000004.1"/>
</dbReference>
<dbReference type="GO" id="GO:0030246">
    <property type="term" value="F:carbohydrate binding"/>
    <property type="evidence" value="ECO:0007669"/>
    <property type="project" value="InterPro"/>
</dbReference>
<dbReference type="EMBL" id="JACNEP010000004">
    <property type="protein sequence ID" value="MBC3765476.1"/>
    <property type="molecule type" value="Genomic_DNA"/>
</dbReference>
<keyword evidence="7" id="KW-1185">Reference proteome</keyword>
<keyword evidence="2" id="KW-0326">Glycosidase</keyword>
<dbReference type="GO" id="GO:0005975">
    <property type="term" value="P:carbohydrate metabolic process"/>
    <property type="evidence" value="ECO:0007669"/>
    <property type="project" value="InterPro"/>
</dbReference>
<accession>A0A8J6ITR8</accession>
<dbReference type="Pfam" id="PF01055">
    <property type="entry name" value="Glyco_hydro_31_2nd"/>
    <property type="match status" value="1"/>
</dbReference>
<dbReference type="Proteomes" id="UP000601768">
    <property type="component" value="Unassembled WGS sequence"/>
</dbReference>
<dbReference type="GO" id="GO:0004553">
    <property type="term" value="F:hydrolase activity, hydrolyzing O-glycosyl compounds"/>
    <property type="evidence" value="ECO:0007669"/>
    <property type="project" value="InterPro"/>
</dbReference>
<dbReference type="PANTHER" id="PTHR43863:SF2">
    <property type="entry name" value="MALTASE-GLUCOAMYLASE"/>
    <property type="match status" value="1"/>
</dbReference>
<keyword evidence="2" id="KW-0378">Hydrolase</keyword>
<reference evidence="6" key="1">
    <citation type="journal article" date="2018" name="Int. J. Syst. Evol. Microbiol.">
        <title>Neptunicella marina gen. nov., sp. nov., isolated from surface seawater.</title>
        <authorList>
            <person name="Liu X."/>
            <person name="Lai Q."/>
            <person name="Du Y."/>
            <person name="Zhang X."/>
            <person name="Liu Z."/>
            <person name="Sun F."/>
            <person name="Shao Z."/>
        </authorList>
    </citation>
    <scope>NUCLEOTIDE SEQUENCE</scope>
    <source>
        <strain evidence="6">S27-2</strain>
    </source>
</reference>
<dbReference type="Gene3D" id="3.20.20.80">
    <property type="entry name" value="Glycosidases"/>
    <property type="match status" value="1"/>
</dbReference>
<dbReference type="InterPro" id="IPR017853">
    <property type="entry name" value="GH"/>
</dbReference>
<dbReference type="PANTHER" id="PTHR43863">
    <property type="entry name" value="HYDROLASE, PUTATIVE (AFU_ORTHOLOGUE AFUA_1G03140)-RELATED"/>
    <property type="match status" value="1"/>
</dbReference>
<dbReference type="InterPro" id="IPR011013">
    <property type="entry name" value="Gal_mutarotase_sf_dom"/>
</dbReference>
<reference evidence="6" key="2">
    <citation type="submission" date="2020-08" db="EMBL/GenBank/DDBJ databases">
        <authorList>
            <person name="Lai Q."/>
        </authorList>
    </citation>
    <scope>NUCLEOTIDE SEQUENCE</scope>
    <source>
        <strain evidence="6">S27-2</strain>
    </source>
</reference>
<dbReference type="InterPro" id="IPR048395">
    <property type="entry name" value="Glyco_hydro_31_C"/>
</dbReference>
<comment type="caution">
    <text evidence="6">The sequence shown here is derived from an EMBL/GenBank/DDBJ whole genome shotgun (WGS) entry which is preliminary data.</text>
</comment>
<dbReference type="InterPro" id="IPR013780">
    <property type="entry name" value="Glyco_hydro_b"/>
</dbReference>
<evidence type="ECO:0000256" key="2">
    <source>
        <dbReference type="RuleBase" id="RU361185"/>
    </source>
</evidence>
<dbReference type="InterPro" id="IPR051816">
    <property type="entry name" value="Glycosyl_Hydrolase_31"/>
</dbReference>